<dbReference type="PANTHER" id="PTHR10996:SF257">
    <property type="entry name" value="GLYOXYLATE REDUCTASE 1"/>
    <property type="match status" value="1"/>
</dbReference>
<dbReference type="Gene3D" id="3.40.50.720">
    <property type="entry name" value="NAD(P)-binding Rossmann-like Domain"/>
    <property type="match status" value="2"/>
</dbReference>
<protein>
    <submittedName>
        <fullName evidence="7">Uncharacterized protein</fullName>
    </submittedName>
</protein>
<dbReference type="Pfam" id="PF00389">
    <property type="entry name" value="2-Hacid_dh"/>
    <property type="match status" value="1"/>
</dbReference>
<dbReference type="PANTHER" id="PTHR10996">
    <property type="entry name" value="2-HYDROXYACID DEHYDROGENASE-RELATED"/>
    <property type="match status" value="1"/>
</dbReference>
<proteinExistence type="inferred from homology"/>
<dbReference type="InterPro" id="IPR029753">
    <property type="entry name" value="D-isomer_DH_CS"/>
</dbReference>
<evidence type="ECO:0000259" key="6">
    <source>
        <dbReference type="Pfam" id="PF02826"/>
    </source>
</evidence>
<dbReference type="AlphaFoldDB" id="A0A6A6B5U8"/>
<dbReference type="EMBL" id="ML995494">
    <property type="protein sequence ID" value="KAF2139008.1"/>
    <property type="molecule type" value="Genomic_DNA"/>
</dbReference>
<dbReference type="InterPro" id="IPR036291">
    <property type="entry name" value="NAD(P)-bd_dom_sf"/>
</dbReference>
<dbReference type="Proteomes" id="UP000799438">
    <property type="component" value="Unassembled WGS sequence"/>
</dbReference>
<evidence type="ECO:0000256" key="4">
    <source>
        <dbReference type="RuleBase" id="RU003719"/>
    </source>
</evidence>
<dbReference type="Pfam" id="PF02826">
    <property type="entry name" value="2-Hacid_dh_C"/>
    <property type="match status" value="1"/>
</dbReference>
<name>A0A6A6B5U8_9PEZI</name>
<evidence type="ECO:0000259" key="5">
    <source>
        <dbReference type="Pfam" id="PF00389"/>
    </source>
</evidence>
<sequence>MSSSGKQALLIGDITHARKEWEECGSFIGLQEFPSGTRDEFLSNCKNGKYDNVQVIYRSNDSTKHTGPFNAGLISALPSSLKYICHNGAGYDNIDVGACTSRGINVANTPTAVNDATADVALFLMLGALRRVTIPFTAVRQGQWRGSRFTLGHDPRCLTLGILGMGGIGRAVAVRAAAFGMRVQYHNRSRLDEETEAQAGRAKYVSFEDLLKTSDVISLNLGLSEKTRHIIGKDEFAKMKDGVVIVNTARGPVMDEAALVEALGNGKVWSAGLDVYEEEPKIHPGLLDNENVVLLPHIGTATLETQRDMELLVLENLKQAVQQGTLKTQVPEQRK</sequence>
<dbReference type="SUPFAM" id="SSF51735">
    <property type="entry name" value="NAD(P)-binding Rossmann-fold domains"/>
    <property type="match status" value="1"/>
</dbReference>
<feature type="domain" description="D-isomer specific 2-hydroxyacid dehydrogenase NAD-binding" evidence="6">
    <location>
        <begin position="123"/>
        <end position="299"/>
    </location>
</feature>
<reference evidence="7" key="1">
    <citation type="journal article" date="2020" name="Stud. Mycol.">
        <title>101 Dothideomycetes genomes: a test case for predicting lifestyles and emergence of pathogens.</title>
        <authorList>
            <person name="Haridas S."/>
            <person name="Albert R."/>
            <person name="Binder M."/>
            <person name="Bloem J."/>
            <person name="Labutti K."/>
            <person name="Salamov A."/>
            <person name="Andreopoulos B."/>
            <person name="Baker S."/>
            <person name="Barry K."/>
            <person name="Bills G."/>
            <person name="Bluhm B."/>
            <person name="Cannon C."/>
            <person name="Castanera R."/>
            <person name="Culley D."/>
            <person name="Daum C."/>
            <person name="Ezra D."/>
            <person name="Gonzalez J."/>
            <person name="Henrissat B."/>
            <person name="Kuo A."/>
            <person name="Liang C."/>
            <person name="Lipzen A."/>
            <person name="Lutzoni F."/>
            <person name="Magnuson J."/>
            <person name="Mondo S."/>
            <person name="Nolan M."/>
            <person name="Ohm R."/>
            <person name="Pangilinan J."/>
            <person name="Park H.-J."/>
            <person name="Ramirez L."/>
            <person name="Alfaro M."/>
            <person name="Sun H."/>
            <person name="Tritt A."/>
            <person name="Yoshinaga Y."/>
            <person name="Zwiers L.-H."/>
            <person name="Turgeon B."/>
            <person name="Goodwin S."/>
            <person name="Spatafora J."/>
            <person name="Crous P."/>
            <person name="Grigoriev I."/>
        </authorList>
    </citation>
    <scope>NUCLEOTIDE SEQUENCE</scope>
    <source>
        <strain evidence="7">CBS 121167</strain>
    </source>
</reference>
<evidence type="ECO:0000256" key="1">
    <source>
        <dbReference type="ARBA" id="ARBA00005854"/>
    </source>
</evidence>
<keyword evidence="8" id="KW-1185">Reference proteome</keyword>
<dbReference type="FunFam" id="3.40.50.720:FF:000203">
    <property type="entry name" value="D-3-phosphoglycerate dehydrogenase (SerA)"/>
    <property type="match status" value="1"/>
</dbReference>
<dbReference type="PROSITE" id="PS00671">
    <property type="entry name" value="D_2_HYDROXYACID_DH_3"/>
    <property type="match status" value="1"/>
</dbReference>
<evidence type="ECO:0000256" key="3">
    <source>
        <dbReference type="ARBA" id="ARBA00023027"/>
    </source>
</evidence>
<dbReference type="RefSeq" id="XP_033394721.1">
    <property type="nucleotide sequence ID" value="XM_033542346.1"/>
</dbReference>
<dbReference type="GO" id="GO:0030267">
    <property type="term" value="F:glyoxylate reductase (NADPH) activity"/>
    <property type="evidence" value="ECO:0007669"/>
    <property type="project" value="TreeGrafter"/>
</dbReference>
<evidence type="ECO:0000313" key="8">
    <source>
        <dbReference type="Proteomes" id="UP000799438"/>
    </source>
</evidence>
<evidence type="ECO:0000313" key="7">
    <source>
        <dbReference type="EMBL" id="KAF2139008.1"/>
    </source>
</evidence>
<dbReference type="InterPro" id="IPR029752">
    <property type="entry name" value="D-isomer_DH_CS1"/>
</dbReference>
<dbReference type="GO" id="GO:0016618">
    <property type="term" value="F:hydroxypyruvate reductase [NAD(P)H] activity"/>
    <property type="evidence" value="ECO:0007669"/>
    <property type="project" value="TreeGrafter"/>
</dbReference>
<dbReference type="GO" id="GO:0051287">
    <property type="term" value="F:NAD binding"/>
    <property type="evidence" value="ECO:0007669"/>
    <property type="project" value="InterPro"/>
</dbReference>
<dbReference type="SUPFAM" id="SSF52283">
    <property type="entry name" value="Formate/glycerate dehydrogenase catalytic domain-like"/>
    <property type="match status" value="1"/>
</dbReference>
<dbReference type="GeneID" id="54299843"/>
<feature type="domain" description="D-isomer specific 2-hydroxyacid dehydrogenase catalytic" evidence="5">
    <location>
        <begin position="61"/>
        <end position="330"/>
    </location>
</feature>
<dbReference type="InterPro" id="IPR006139">
    <property type="entry name" value="D-isomer_2_OHA_DH_cat_dom"/>
</dbReference>
<organism evidence="7 8">
    <name type="scientific">Aplosporella prunicola CBS 121167</name>
    <dbReference type="NCBI Taxonomy" id="1176127"/>
    <lineage>
        <taxon>Eukaryota</taxon>
        <taxon>Fungi</taxon>
        <taxon>Dikarya</taxon>
        <taxon>Ascomycota</taxon>
        <taxon>Pezizomycotina</taxon>
        <taxon>Dothideomycetes</taxon>
        <taxon>Dothideomycetes incertae sedis</taxon>
        <taxon>Botryosphaeriales</taxon>
        <taxon>Aplosporellaceae</taxon>
        <taxon>Aplosporella</taxon>
    </lineage>
</organism>
<comment type="similarity">
    <text evidence="1 4">Belongs to the D-isomer specific 2-hydroxyacid dehydrogenase family.</text>
</comment>
<dbReference type="InterPro" id="IPR050223">
    <property type="entry name" value="D-isomer_2-hydroxyacid_DH"/>
</dbReference>
<dbReference type="GO" id="GO:0005829">
    <property type="term" value="C:cytosol"/>
    <property type="evidence" value="ECO:0007669"/>
    <property type="project" value="TreeGrafter"/>
</dbReference>
<keyword evidence="2 4" id="KW-0560">Oxidoreductase</keyword>
<accession>A0A6A6B5U8</accession>
<evidence type="ECO:0000256" key="2">
    <source>
        <dbReference type="ARBA" id="ARBA00023002"/>
    </source>
</evidence>
<keyword evidence="3" id="KW-0520">NAD</keyword>
<dbReference type="PROSITE" id="PS00065">
    <property type="entry name" value="D_2_HYDROXYACID_DH_1"/>
    <property type="match status" value="1"/>
</dbReference>
<dbReference type="CDD" id="cd12168">
    <property type="entry name" value="Mand_dh_like"/>
    <property type="match status" value="1"/>
</dbReference>
<gene>
    <name evidence="7" type="ORF">K452DRAFT_300590</name>
</gene>
<dbReference type="OrthoDB" id="9991913at2759"/>
<dbReference type="InterPro" id="IPR006140">
    <property type="entry name" value="D-isomer_DH_NAD-bd"/>
</dbReference>